<dbReference type="InterPro" id="IPR006204">
    <property type="entry name" value="GHMP_kinase_N_dom"/>
</dbReference>
<evidence type="ECO:0000259" key="8">
    <source>
        <dbReference type="Pfam" id="PF08544"/>
    </source>
</evidence>
<dbReference type="Gene3D" id="3.30.70.890">
    <property type="entry name" value="GHMP kinase, C-terminal domain"/>
    <property type="match status" value="1"/>
</dbReference>
<dbReference type="NCBIfam" id="TIGR01220">
    <property type="entry name" value="Pmev_kin_Gr_pos"/>
    <property type="match status" value="1"/>
</dbReference>
<sequence length="362" mass="40235">MITEKAPGKLYIAGEYAVVENGHPAILVALDQFVTCQLTAAKHQTGRIISRQYQDIELSWRRQGDQLVVDQRDNPFSYIIQAIEVTEAYARSCGRQLKMFDLTIDSDLDSDNGRKYGLGSSAAVTVAIVKALCRFYQLSVTNEKLFKLAAIAHFTVQKNGSLGDVAASVYGGWIAYHSFDRQWLAEQQQAVDLATLIDLPWPDLQVEQLPRPQQLKLLIGWTGKPASTSLLVDKISLFKAVHQQEYRHFLSDSRQCVSKLTEGFREKNLSLIQQQIRANRKLLQRLGSLSGVSIETPLLQKLCAIAEKFNGAAKTSGAGGGDCGIVLIADDQETSGLLTEWRQAGIEPLNLHVFFNHTTEEE</sequence>
<dbReference type="EMBL" id="DXGK01000043">
    <property type="protein sequence ID" value="HIW70232.1"/>
    <property type="molecule type" value="Genomic_DNA"/>
</dbReference>
<keyword evidence="3 9" id="KW-0808">Transferase</keyword>
<dbReference type="SUPFAM" id="SSF54211">
    <property type="entry name" value="Ribosomal protein S5 domain 2-like"/>
    <property type="match status" value="1"/>
</dbReference>
<feature type="domain" description="GHMP kinase C-terminal" evidence="8">
    <location>
        <begin position="272"/>
        <end position="345"/>
    </location>
</feature>
<dbReference type="PANTHER" id="PTHR31814:SF2">
    <property type="entry name" value="PHOSPHOMEVALONATE KINASE"/>
    <property type="match status" value="1"/>
</dbReference>
<evidence type="ECO:0000256" key="3">
    <source>
        <dbReference type="ARBA" id="ARBA00022679"/>
    </source>
</evidence>
<dbReference type="Pfam" id="PF00288">
    <property type="entry name" value="GHMP_kinases_N"/>
    <property type="match status" value="1"/>
</dbReference>
<organism evidence="9 10">
    <name type="scientific">Candidatus Limosilactobacillus merdipullorum</name>
    <dbReference type="NCBI Taxonomy" id="2838653"/>
    <lineage>
        <taxon>Bacteria</taxon>
        <taxon>Bacillati</taxon>
        <taxon>Bacillota</taxon>
        <taxon>Bacilli</taxon>
        <taxon>Lactobacillales</taxon>
        <taxon>Lactobacillaceae</taxon>
        <taxon>Limosilactobacillus</taxon>
    </lineage>
</organism>
<evidence type="ECO:0000256" key="1">
    <source>
        <dbReference type="ARBA" id="ARBA00005017"/>
    </source>
</evidence>
<dbReference type="EC" id="2.7.4.2" evidence="2"/>
<dbReference type="InterPro" id="IPR020568">
    <property type="entry name" value="Ribosomal_Su5_D2-typ_SF"/>
</dbReference>
<evidence type="ECO:0000259" key="7">
    <source>
        <dbReference type="Pfam" id="PF00288"/>
    </source>
</evidence>
<dbReference type="GO" id="GO:0004631">
    <property type="term" value="F:phosphomevalonate kinase activity"/>
    <property type="evidence" value="ECO:0007669"/>
    <property type="project" value="UniProtKB-EC"/>
</dbReference>
<keyword evidence="5 9" id="KW-0418">Kinase</keyword>
<dbReference type="InterPro" id="IPR014721">
    <property type="entry name" value="Ribsml_uS5_D2-typ_fold_subgr"/>
</dbReference>
<keyword evidence="4" id="KW-0547">Nucleotide-binding</keyword>
<dbReference type="SUPFAM" id="SSF55060">
    <property type="entry name" value="GHMP Kinase, C-terminal domain"/>
    <property type="match status" value="1"/>
</dbReference>
<reference evidence="9" key="1">
    <citation type="journal article" date="2021" name="PeerJ">
        <title>Extensive microbial diversity within the chicken gut microbiome revealed by metagenomics and culture.</title>
        <authorList>
            <person name="Gilroy R."/>
            <person name="Ravi A."/>
            <person name="Getino M."/>
            <person name="Pursley I."/>
            <person name="Horton D.L."/>
            <person name="Alikhan N.F."/>
            <person name="Baker D."/>
            <person name="Gharbi K."/>
            <person name="Hall N."/>
            <person name="Watson M."/>
            <person name="Adriaenssens E.M."/>
            <person name="Foster-Nyarko E."/>
            <person name="Jarju S."/>
            <person name="Secka A."/>
            <person name="Antonio M."/>
            <person name="Oren A."/>
            <person name="Chaudhuri R.R."/>
            <person name="La Ragione R."/>
            <person name="Hildebrand F."/>
            <person name="Pallen M.J."/>
        </authorList>
    </citation>
    <scope>NUCLEOTIDE SEQUENCE</scope>
    <source>
        <strain evidence="9">ChiHejej3B27-2180</strain>
    </source>
</reference>
<accession>A0A9D1QN58</accession>
<evidence type="ECO:0000256" key="6">
    <source>
        <dbReference type="ARBA" id="ARBA00022840"/>
    </source>
</evidence>
<reference evidence="9" key="2">
    <citation type="submission" date="2021-04" db="EMBL/GenBank/DDBJ databases">
        <authorList>
            <person name="Gilroy R."/>
        </authorList>
    </citation>
    <scope>NUCLEOTIDE SEQUENCE</scope>
    <source>
        <strain evidence="9">ChiHejej3B27-2180</strain>
    </source>
</reference>
<dbReference type="InterPro" id="IPR036554">
    <property type="entry name" value="GHMP_kinase_C_sf"/>
</dbReference>
<dbReference type="Pfam" id="PF08544">
    <property type="entry name" value="GHMP_kinases_C"/>
    <property type="match status" value="1"/>
</dbReference>
<proteinExistence type="predicted"/>
<comment type="caution">
    <text evidence="9">The sequence shown here is derived from an EMBL/GenBank/DDBJ whole genome shotgun (WGS) entry which is preliminary data.</text>
</comment>
<evidence type="ECO:0000256" key="2">
    <source>
        <dbReference type="ARBA" id="ARBA00012958"/>
    </source>
</evidence>
<dbReference type="PANTHER" id="PTHR31814">
    <property type="match status" value="1"/>
</dbReference>
<dbReference type="Proteomes" id="UP000886878">
    <property type="component" value="Unassembled WGS sequence"/>
</dbReference>
<gene>
    <name evidence="9" type="ORF">H9876_02455</name>
</gene>
<dbReference type="Gene3D" id="3.30.230.10">
    <property type="match status" value="1"/>
</dbReference>
<evidence type="ECO:0000256" key="5">
    <source>
        <dbReference type="ARBA" id="ARBA00022777"/>
    </source>
</evidence>
<name>A0A9D1QN58_9LACO</name>
<evidence type="ECO:0000256" key="4">
    <source>
        <dbReference type="ARBA" id="ARBA00022741"/>
    </source>
</evidence>
<comment type="pathway">
    <text evidence="1">Isoprenoid biosynthesis; isopentenyl diphosphate biosynthesis via mevalonate pathway; isopentenyl diphosphate from (R)-mevalonate: step 2/3.</text>
</comment>
<dbReference type="AlphaFoldDB" id="A0A9D1QN58"/>
<evidence type="ECO:0000313" key="9">
    <source>
        <dbReference type="EMBL" id="HIW70232.1"/>
    </source>
</evidence>
<dbReference type="InterPro" id="IPR035102">
    <property type="entry name" value="Phosphomevalonate_kinase"/>
</dbReference>
<dbReference type="InterPro" id="IPR005917">
    <property type="entry name" value="Pmev_kinase_bact"/>
</dbReference>
<protein>
    <recommendedName>
        <fullName evidence="2">phosphomevalonate kinase</fullName>
        <ecNumber evidence="2">2.7.4.2</ecNumber>
    </recommendedName>
</protein>
<keyword evidence="6" id="KW-0067">ATP-binding</keyword>
<dbReference type="InterPro" id="IPR013750">
    <property type="entry name" value="GHMP_kinase_C_dom"/>
</dbReference>
<feature type="domain" description="GHMP kinase N-terminal" evidence="7">
    <location>
        <begin position="78"/>
        <end position="172"/>
    </location>
</feature>
<dbReference type="PRINTS" id="PR00959">
    <property type="entry name" value="MEVGALKINASE"/>
</dbReference>
<evidence type="ECO:0000313" key="10">
    <source>
        <dbReference type="Proteomes" id="UP000886878"/>
    </source>
</evidence>
<dbReference type="GO" id="GO:0005524">
    <property type="term" value="F:ATP binding"/>
    <property type="evidence" value="ECO:0007669"/>
    <property type="project" value="UniProtKB-KW"/>
</dbReference>